<feature type="domain" description="Calcineurin-like phosphoesterase" evidence="5">
    <location>
        <begin position="33"/>
        <end position="248"/>
    </location>
</feature>
<dbReference type="Pfam" id="PF00149">
    <property type="entry name" value="Metallophos"/>
    <property type="match status" value="1"/>
</dbReference>
<dbReference type="InterPro" id="IPR006146">
    <property type="entry name" value="5'-Nucleotdase_CS"/>
</dbReference>
<dbReference type="Gene3D" id="3.90.780.10">
    <property type="entry name" value="5'-Nucleotidase, C-terminal domain"/>
    <property type="match status" value="1"/>
</dbReference>
<evidence type="ECO:0000259" key="6">
    <source>
        <dbReference type="Pfam" id="PF02872"/>
    </source>
</evidence>
<keyword evidence="2" id="KW-0732">Signal</keyword>
<dbReference type="InterPro" id="IPR004843">
    <property type="entry name" value="Calcineurin-like_PHP"/>
</dbReference>
<dbReference type="Proteomes" id="UP000778951">
    <property type="component" value="Unassembled WGS sequence"/>
</dbReference>
<gene>
    <name evidence="7" type="ORF">HCT48_04715</name>
</gene>
<proteinExistence type="inferred from homology"/>
<comment type="similarity">
    <text evidence="1 3">Belongs to the 5'-nucleotidase family.</text>
</comment>
<evidence type="ECO:0000256" key="1">
    <source>
        <dbReference type="ARBA" id="ARBA00006654"/>
    </source>
</evidence>
<dbReference type="PRINTS" id="PR01607">
    <property type="entry name" value="APYRASEFAMLY"/>
</dbReference>
<accession>A0A968KZN5</accession>
<dbReference type="PANTHER" id="PTHR11575:SF6">
    <property type="entry name" value="2',3'-CYCLIC-NUCLEOTIDE 2'-PHOSPHODIESTERASE_3'-NUCLEOTIDASE"/>
    <property type="match status" value="1"/>
</dbReference>
<keyword evidence="3" id="KW-0547">Nucleotide-binding</keyword>
<dbReference type="Pfam" id="PF02872">
    <property type="entry name" value="5_nucleotid_C"/>
    <property type="match status" value="1"/>
</dbReference>
<dbReference type="PROSITE" id="PS00786">
    <property type="entry name" value="5_NUCLEOTIDASE_2"/>
    <property type="match status" value="1"/>
</dbReference>
<dbReference type="GO" id="GO:0016788">
    <property type="term" value="F:hydrolase activity, acting on ester bonds"/>
    <property type="evidence" value="ECO:0007669"/>
    <property type="project" value="InterPro"/>
</dbReference>
<evidence type="ECO:0000256" key="4">
    <source>
        <dbReference type="SAM" id="MobiDB-lite"/>
    </source>
</evidence>
<feature type="region of interest" description="Disordered" evidence="4">
    <location>
        <begin position="572"/>
        <end position="591"/>
    </location>
</feature>
<dbReference type="GO" id="GO:0000166">
    <property type="term" value="F:nucleotide binding"/>
    <property type="evidence" value="ECO:0007669"/>
    <property type="project" value="UniProtKB-KW"/>
</dbReference>
<keyword evidence="8" id="KW-1185">Reference proteome</keyword>
<dbReference type="RefSeq" id="WP_167695603.1">
    <property type="nucleotide sequence ID" value="NZ_CP118181.1"/>
</dbReference>
<dbReference type="InterPro" id="IPR006179">
    <property type="entry name" value="5_nucleotidase/apyrase"/>
</dbReference>
<dbReference type="InterPro" id="IPR008334">
    <property type="entry name" value="5'-Nucleotdase_C"/>
</dbReference>
<dbReference type="GO" id="GO:0009166">
    <property type="term" value="P:nucleotide catabolic process"/>
    <property type="evidence" value="ECO:0007669"/>
    <property type="project" value="InterPro"/>
</dbReference>
<protein>
    <submittedName>
        <fullName evidence="7">Bifunctional metallophosphatase/5'-nucleotidase</fullName>
    </submittedName>
</protein>
<dbReference type="AlphaFoldDB" id="A0A968KZN5"/>
<dbReference type="PROSITE" id="PS51257">
    <property type="entry name" value="PROKAR_LIPOPROTEIN"/>
    <property type="match status" value="1"/>
</dbReference>
<comment type="caution">
    <text evidence="7">The sequence shown here is derived from an EMBL/GenBank/DDBJ whole genome shotgun (WGS) entry which is preliminary data.</text>
</comment>
<evidence type="ECO:0000313" key="8">
    <source>
        <dbReference type="Proteomes" id="UP000778951"/>
    </source>
</evidence>
<reference evidence="7" key="1">
    <citation type="submission" date="2020-03" db="EMBL/GenBank/DDBJ databases">
        <title>Spirochaetal bacteria isolated from arthropods constitute a novel genus Entomospira genus novum within the order Spirochaetales.</title>
        <authorList>
            <person name="Grana-Miraglia L."/>
            <person name="Sikutova S."/>
            <person name="Fingerle V."/>
            <person name="Sing A."/>
            <person name="Castillo-Ramirez S."/>
            <person name="Margos G."/>
            <person name="Rudolf I."/>
        </authorList>
    </citation>
    <scope>NUCLEOTIDE SEQUENCE</scope>
    <source>
        <strain evidence="7">BR149</strain>
    </source>
</reference>
<dbReference type="SUPFAM" id="SSF55816">
    <property type="entry name" value="5'-nucleotidase (syn. UDP-sugar hydrolase), C-terminal domain"/>
    <property type="match status" value="1"/>
</dbReference>
<dbReference type="SUPFAM" id="SSF56300">
    <property type="entry name" value="Metallo-dependent phosphatases"/>
    <property type="match status" value="1"/>
</dbReference>
<name>A0A968KZN5_9SPIO</name>
<organism evidence="7 8">
    <name type="scientific">Entomospira culicis</name>
    <dbReference type="NCBI Taxonomy" id="2719989"/>
    <lineage>
        <taxon>Bacteria</taxon>
        <taxon>Pseudomonadati</taxon>
        <taxon>Spirochaetota</taxon>
        <taxon>Spirochaetia</taxon>
        <taxon>Spirochaetales</taxon>
        <taxon>Spirochaetaceae</taxon>
        <taxon>Entomospira</taxon>
    </lineage>
</organism>
<evidence type="ECO:0000256" key="3">
    <source>
        <dbReference type="RuleBase" id="RU362119"/>
    </source>
</evidence>
<feature type="compositionally biased region" description="Polar residues" evidence="4">
    <location>
        <begin position="572"/>
        <end position="582"/>
    </location>
</feature>
<dbReference type="InterPro" id="IPR029052">
    <property type="entry name" value="Metallo-depent_PP-like"/>
</dbReference>
<keyword evidence="3" id="KW-0378">Hydrolase</keyword>
<feature type="domain" description="5'-Nucleotidase C-terminal" evidence="6">
    <location>
        <begin position="344"/>
        <end position="489"/>
    </location>
</feature>
<dbReference type="Gene3D" id="3.60.21.10">
    <property type="match status" value="1"/>
</dbReference>
<dbReference type="PANTHER" id="PTHR11575">
    <property type="entry name" value="5'-NUCLEOTIDASE-RELATED"/>
    <property type="match status" value="1"/>
</dbReference>
<evidence type="ECO:0000259" key="5">
    <source>
        <dbReference type="Pfam" id="PF00149"/>
    </source>
</evidence>
<dbReference type="InterPro" id="IPR036907">
    <property type="entry name" value="5'-Nucleotdase_C_sf"/>
</dbReference>
<dbReference type="GO" id="GO:0030288">
    <property type="term" value="C:outer membrane-bounded periplasmic space"/>
    <property type="evidence" value="ECO:0007669"/>
    <property type="project" value="TreeGrafter"/>
</dbReference>
<dbReference type="EMBL" id="JAATLM010000001">
    <property type="protein sequence ID" value="NIZ69516.1"/>
    <property type="molecule type" value="Genomic_DNA"/>
</dbReference>
<sequence length="591" mass="67064">MKRWIVILALFGLMMSCSKESSQSKSHRVVVQVLQTSDVHGKFINHEYAIDEATTTGSLAAVATKVAELRKEYPHTILIDTGDTFQDNSNELFIPDAVNNPMLLAMNMMDYDSMTVGNHEFNFGIPYLLELRDNLNFDVLGANVYDAQGERLFKPYKIIEKNGVRVAIVGMVTPNITRWDADNLRGYQVTTPLEEMNFIWNEIADEADLLIFANHMSWADEYQYGDGYATLLEFYPQFHLALVAHEHSRIEREEPNGTIVLEPSSRGAYVSQALFTFEKDAEGKYQLVDKSFQLHSTKDIPDDPKIVSKTKAGHEFALADARRVIGRLEGGSLVPEPTIKGVSQAQLEPTAMIALINDVQRFYTDADVSSVALFIPNSNMHVGDISKANVSNIYKYDNMLRSYRMSGAQLKEYMEWSATYFNQFEEGDLTISYNPSIRMYNYDMFGGVQYDIDISQPVGNRIKNLRWPDGRAVSPSEMLTIAVNDYRAQTTLLSDLFPDDTITQVRDLYDELGDGSRVRDLIIRYIQEEKGGIIDNSFDRTQHNFRIIGYNWDEALRKLVIEKVNNGTINLPTSTDGRTPNVRSLRAEDLN</sequence>
<dbReference type="GO" id="GO:0046872">
    <property type="term" value="F:metal ion binding"/>
    <property type="evidence" value="ECO:0007669"/>
    <property type="project" value="InterPro"/>
</dbReference>
<evidence type="ECO:0000256" key="2">
    <source>
        <dbReference type="ARBA" id="ARBA00022729"/>
    </source>
</evidence>
<evidence type="ECO:0000313" key="7">
    <source>
        <dbReference type="EMBL" id="NIZ69516.1"/>
    </source>
</evidence>